<proteinExistence type="predicted"/>
<organism evidence="8 9">
    <name type="scientific">Desulfobacter hydrogenophilus</name>
    <dbReference type="NCBI Taxonomy" id="2291"/>
    <lineage>
        <taxon>Bacteria</taxon>
        <taxon>Pseudomonadati</taxon>
        <taxon>Thermodesulfobacteriota</taxon>
        <taxon>Desulfobacteria</taxon>
        <taxon>Desulfobacterales</taxon>
        <taxon>Desulfobacteraceae</taxon>
        <taxon>Desulfobacter</taxon>
    </lineage>
</organism>
<accession>A0A328FF65</accession>
<reference evidence="7 10" key="2">
    <citation type="submission" date="2019-02" db="EMBL/GenBank/DDBJ databases">
        <title>Complete genome sequence of Desulfobacter hydrogenophilus AcRS1.</title>
        <authorList>
            <person name="Marietou A."/>
            <person name="Lund M.B."/>
            <person name="Marshall I.P.G."/>
            <person name="Schreiber L."/>
            <person name="Jorgensen B."/>
        </authorList>
    </citation>
    <scope>NUCLEOTIDE SEQUENCE [LARGE SCALE GENOMIC DNA]</scope>
    <source>
        <strain evidence="7 10">AcRS1</strain>
    </source>
</reference>
<dbReference type="Pfam" id="PF13450">
    <property type="entry name" value="NAD_binding_8"/>
    <property type="match status" value="1"/>
</dbReference>
<dbReference type="Pfam" id="PF13534">
    <property type="entry name" value="Fer4_17"/>
    <property type="match status" value="1"/>
</dbReference>
<feature type="domain" description="4Fe-4S ferredoxin-type" evidence="6">
    <location>
        <begin position="346"/>
        <end position="376"/>
    </location>
</feature>
<evidence type="ECO:0000313" key="9">
    <source>
        <dbReference type="Proteomes" id="UP000248798"/>
    </source>
</evidence>
<dbReference type="OrthoDB" id="9803192at2"/>
<dbReference type="SUPFAM" id="SSF51905">
    <property type="entry name" value="FAD/NAD(P)-binding domain"/>
    <property type="match status" value="1"/>
</dbReference>
<dbReference type="GO" id="GO:0016491">
    <property type="term" value="F:oxidoreductase activity"/>
    <property type="evidence" value="ECO:0007669"/>
    <property type="project" value="UniProtKB-KW"/>
</dbReference>
<keyword evidence="3" id="KW-0560">Oxidoreductase</keyword>
<dbReference type="GO" id="GO:0051539">
    <property type="term" value="F:4 iron, 4 sulfur cluster binding"/>
    <property type="evidence" value="ECO:0007669"/>
    <property type="project" value="UniProtKB-KW"/>
</dbReference>
<dbReference type="Pfam" id="PF02754">
    <property type="entry name" value="CCG"/>
    <property type="match status" value="2"/>
</dbReference>
<dbReference type="InterPro" id="IPR055902">
    <property type="entry name" value="DUF7479"/>
</dbReference>
<dbReference type="InterPro" id="IPR017900">
    <property type="entry name" value="4Fe4S_Fe_S_CS"/>
</dbReference>
<dbReference type="Gene3D" id="3.50.50.60">
    <property type="entry name" value="FAD/NAD(P)-binding domain"/>
    <property type="match status" value="1"/>
</dbReference>
<dbReference type="Gene3D" id="1.10.1060.10">
    <property type="entry name" value="Alpha-helical ferredoxin"/>
    <property type="match status" value="2"/>
</dbReference>
<dbReference type="InterPro" id="IPR028261">
    <property type="entry name" value="DPD_II"/>
</dbReference>
<dbReference type="InterPro" id="IPR051460">
    <property type="entry name" value="HdrC_iron-sulfur_subunit"/>
</dbReference>
<sequence length="836" mass="92480">MEKSELIAFEAKCIQEEPAFCTAACPFHVDVKSFMARMVKKETDKAFKILEKTLPLPEIITRICDHPCESACIRQRLDASLSIGQMERACASNRRRQKKYFPPPAKNTHIGIWGSGLSSLTAAWDLALKGYRVNVFEQETLGGDLHRLDGNVLPVSIIEMELTRLKKFGVTFTPQTGYDTFLENKDQFQAVYIGMDAPGGPQTVPVDEFSLQSVSDSKLFAGGFPWNKEMVTSETYPIAFAFQGRKAATSMDRILSGVSLTAGRDKEGVIQTKLSTDISREAILPKIEFKGEAGYDLEKAAQEAGRCIQCDCSRCIRACNTYLESFKGHPGKYAREIYNNLAIVMGEKKANTLINSCSLCGQCETVCPNDFSMADLCLSARREMVADDKMPPSAHEFALGEMAHANGAACFFSMHAPDTDTSEAVFFPGCQLTGSSPDQVKAVWAWLRKTVDSHTGIISGCCGAPAFWAGRQALFEETGNTLKTLWESWGAPRIITACTSCSQMLEKVLPGVRISSLYKEMAGNPALPAPDQAAAGSVAVSDPCTARKDDDTQQAVRNLIQSRGIAITELENAGELTECCGFGGLVFNANPDLAGSIIQKRTEESPLDYIAYCAMCRDRLARAGKNTRHILDLFWPETDHPEKRQDPGFSRRRRNLAGFKQEMTGHGASRDGIPLTPAGQKIIIHQDTLARIEDEFILVSDIEKVLAHYESDAEKQYFINRETETEIAFFRPANVCFWVEFKARDRAYEILDAWSHRMTVIPAQEFKTGAPIEDLRQGLQCGSCRAPLESVKNHVGYLDSRFDVDLPQCKSCGTVFISPELARGKMAEVEKILEDK</sequence>
<dbReference type="PANTHER" id="PTHR43255:SF1">
    <property type="entry name" value="IRON-SULFUR-BINDING OXIDOREDUCTASE FADF-RELATED"/>
    <property type="match status" value="1"/>
</dbReference>
<dbReference type="InterPro" id="IPR004017">
    <property type="entry name" value="Cys_rich_dom"/>
</dbReference>
<dbReference type="Pfam" id="PF24292">
    <property type="entry name" value="DUF7479"/>
    <property type="match status" value="1"/>
</dbReference>
<evidence type="ECO:0000259" key="6">
    <source>
        <dbReference type="PROSITE" id="PS51379"/>
    </source>
</evidence>
<dbReference type="PANTHER" id="PTHR43255">
    <property type="entry name" value="IRON-SULFUR-BINDING OXIDOREDUCTASE FADF-RELATED-RELATED"/>
    <property type="match status" value="1"/>
</dbReference>
<dbReference type="NCBIfam" id="NF045645">
    <property type="entry name" value="DVU_1557_fam"/>
    <property type="match status" value="1"/>
</dbReference>
<gene>
    <name evidence="8" type="ORF">DO021_03365</name>
    <name evidence="7" type="ORF">EYB58_07100</name>
</gene>
<evidence type="ECO:0000256" key="5">
    <source>
        <dbReference type="ARBA" id="ARBA00023014"/>
    </source>
</evidence>
<evidence type="ECO:0000256" key="4">
    <source>
        <dbReference type="ARBA" id="ARBA00023004"/>
    </source>
</evidence>
<dbReference type="SUPFAM" id="SSF46548">
    <property type="entry name" value="alpha-helical ferredoxin"/>
    <property type="match status" value="2"/>
</dbReference>
<dbReference type="Pfam" id="PF14691">
    <property type="entry name" value="Fer4_20"/>
    <property type="match status" value="1"/>
</dbReference>
<evidence type="ECO:0000313" key="7">
    <source>
        <dbReference type="EMBL" id="QBH12693.1"/>
    </source>
</evidence>
<dbReference type="GO" id="GO:0005886">
    <property type="term" value="C:plasma membrane"/>
    <property type="evidence" value="ECO:0007669"/>
    <property type="project" value="TreeGrafter"/>
</dbReference>
<dbReference type="InterPro" id="IPR017896">
    <property type="entry name" value="4Fe4S_Fe-S-bd"/>
</dbReference>
<evidence type="ECO:0000256" key="3">
    <source>
        <dbReference type="ARBA" id="ARBA00023002"/>
    </source>
</evidence>
<evidence type="ECO:0000313" key="10">
    <source>
        <dbReference type="Proteomes" id="UP000293902"/>
    </source>
</evidence>
<protein>
    <recommendedName>
        <fullName evidence="6">4Fe-4S ferredoxin-type domain-containing protein</fullName>
    </recommendedName>
</protein>
<dbReference type="Proteomes" id="UP000248798">
    <property type="component" value="Unassembled WGS sequence"/>
</dbReference>
<keyword evidence="1" id="KW-0004">4Fe-4S</keyword>
<evidence type="ECO:0000256" key="1">
    <source>
        <dbReference type="ARBA" id="ARBA00022485"/>
    </source>
</evidence>
<name>A0A328FF65_9BACT</name>
<reference evidence="8 9" key="1">
    <citation type="submission" date="2018-06" db="EMBL/GenBank/DDBJ databases">
        <title>Complete Genome Sequence of Desulfobacter hydrogenophilus (DSM3380).</title>
        <authorList>
            <person name="Marietou A."/>
            <person name="Schreiber L."/>
            <person name="Marshall I."/>
            <person name="Jorgensen B."/>
        </authorList>
    </citation>
    <scope>NUCLEOTIDE SEQUENCE [LARGE SCALE GENOMIC DNA]</scope>
    <source>
        <strain evidence="8 9">DSM 3380</strain>
    </source>
</reference>
<dbReference type="InterPro" id="IPR054656">
    <property type="entry name" value="DVU_1557-like"/>
</dbReference>
<keyword evidence="10" id="KW-1185">Reference proteome</keyword>
<keyword evidence="4" id="KW-0408">Iron</keyword>
<dbReference type="NCBIfam" id="NF045663">
    <property type="entry name" value="diclust_near_Sec"/>
    <property type="match status" value="1"/>
</dbReference>
<dbReference type="PROSITE" id="PS51379">
    <property type="entry name" value="4FE4S_FER_2"/>
    <property type="match status" value="1"/>
</dbReference>
<dbReference type="InterPro" id="IPR009051">
    <property type="entry name" value="Helical_ferredxn"/>
</dbReference>
<keyword evidence="2" id="KW-0479">Metal-binding</keyword>
<dbReference type="RefSeq" id="WP_111953716.1">
    <property type="nucleotide sequence ID" value="NZ_CP036313.1"/>
</dbReference>
<evidence type="ECO:0000313" key="8">
    <source>
        <dbReference type="EMBL" id="RAM03341.1"/>
    </source>
</evidence>
<dbReference type="PROSITE" id="PS00198">
    <property type="entry name" value="4FE4S_FER_1"/>
    <property type="match status" value="1"/>
</dbReference>
<dbReference type="AlphaFoldDB" id="A0A328FF65"/>
<dbReference type="EMBL" id="QLNI01000005">
    <property type="protein sequence ID" value="RAM03341.1"/>
    <property type="molecule type" value="Genomic_DNA"/>
</dbReference>
<evidence type="ECO:0000256" key="2">
    <source>
        <dbReference type="ARBA" id="ARBA00022723"/>
    </source>
</evidence>
<dbReference type="EMBL" id="CP036313">
    <property type="protein sequence ID" value="QBH12693.1"/>
    <property type="molecule type" value="Genomic_DNA"/>
</dbReference>
<keyword evidence="5" id="KW-0411">Iron-sulfur</keyword>
<dbReference type="InterPro" id="IPR036188">
    <property type="entry name" value="FAD/NAD-bd_sf"/>
</dbReference>
<dbReference type="GO" id="GO:0046872">
    <property type="term" value="F:metal ion binding"/>
    <property type="evidence" value="ECO:0007669"/>
    <property type="project" value="UniProtKB-KW"/>
</dbReference>
<dbReference type="Proteomes" id="UP000293902">
    <property type="component" value="Chromosome"/>
</dbReference>